<dbReference type="Proteomes" id="UP001249020">
    <property type="component" value="Unassembled WGS sequence"/>
</dbReference>
<evidence type="ECO:0008006" key="3">
    <source>
        <dbReference type="Google" id="ProtNLM"/>
    </source>
</evidence>
<gene>
    <name evidence="1" type="ORF">RM544_14500</name>
</gene>
<comment type="caution">
    <text evidence="1">The sequence shown here is derived from an EMBL/GenBank/DDBJ whole genome shotgun (WGS) entry which is preliminary data.</text>
</comment>
<organism evidence="1 2">
    <name type="scientific">Brumicola blandensis</name>
    <dbReference type="NCBI Taxonomy" id="3075611"/>
    <lineage>
        <taxon>Bacteria</taxon>
        <taxon>Pseudomonadati</taxon>
        <taxon>Pseudomonadota</taxon>
        <taxon>Gammaproteobacteria</taxon>
        <taxon>Alteromonadales</taxon>
        <taxon>Alteromonadaceae</taxon>
        <taxon>Brumicola</taxon>
    </lineage>
</organism>
<dbReference type="RefSeq" id="WP_311362651.1">
    <property type="nucleotide sequence ID" value="NZ_JAVRIE010000006.1"/>
</dbReference>
<accession>A0AAW8R3J9</accession>
<evidence type="ECO:0000313" key="1">
    <source>
        <dbReference type="EMBL" id="MDT0583757.1"/>
    </source>
</evidence>
<dbReference type="Pfam" id="PF20420">
    <property type="entry name" value="DUF6702"/>
    <property type="match status" value="1"/>
</dbReference>
<keyword evidence="2" id="KW-1185">Reference proteome</keyword>
<sequence>MAFTLVASVLQVSEVAAHQQKMAISTVLFNPRTQNIEIMHRFNLHDAEHAVKEIFDGKADIIANETTQADFAKYVTERFAIYTLDHKALGLSFVGTELDGKHFWVYQEAPAPESLDGMVIEHNALRDIWHKQTNTINVEGMGDIQTLTFTDNTELLSVEFKHH</sequence>
<dbReference type="AlphaFoldDB" id="A0AAW8R3J9"/>
<dbReference type="EMBL" id="JAVRIE010000006">
    <property type="protein sequence ID" value="MDT0583757.1"/>
    <property type="molecule type" value="Genomic_DNA"/>
</dbReference>
<protein>
    <recommendedName>
        <fullName evidence="3">Orphan protein</fullName>
    </recommendedName>
</protein>
<name>A0AAW8R3J9_9ALTE</name>
<dbReference type="InterPro" id="IPR046525">
    <property type="entry name" value="DUF6702"/>
</dbReference>
<evidence type="ECO:0000313" key="2">
    <source>
        <dbReference type="Proteomes" id="UP001249020"/>
    </source>
</evidence>
<proteinExistence type="predicted"/>
<reference evidence="1 2" key="1">
    <citation type="submission" date="2023-09" db="EMBL/GenBank/DDBJ databases">
        <authorList>
            <person name="Rey-Velasco X."/>
        </authorList>
    </citation>
    <scope>NUCLEOTIDE SEQUENCE [LARGE SCALE GENOMIC DNA]</scope>
    <source>
        <strain evidence="1 2">W409</strain>
    </source>
</reference>